<dbReference type="PANTHER" id="PTHR43126">
    <property type="entry name" value="D-ALANYL-D-ALANINE DIPEPTIDASE"/>
    <property type="match status" value="1"/>
</dbReference>
<evidence type="ECO:0000256" key="5">
    <source>
        <dbReference type="ARBA" id="ARBA00022833"/>
    </source>
</evidence>
<organism evidence="11 12">
    <name type="scientific">Emticicia soli</name>
    <dbReference type="NCBI Taxonomy" id="2027878"/>
    <lineage>
        <taxon>Bacteria</taxon>
        <taxon>Pseudomonadati</taxon>
        <taxon>Bacteroidota</taxon>
        <taxon>Cytophagia</taxon>
        <taxon>Cytophagales</taxon>
        <taxon>Leadbetterellaceae</taxon>
        <taxon>Emticicia</taxon>
    </lineage>
</organism>
<keyword evidence="3 9" id="KW-0479">Metal-binding</keyword>
<dbReference type="EC" id="3.4.13.22" evidence="9"/>
<feature type="binding site" evidence="9">
    <location>
        <position position="164"/>
    </location>
    <ligand>
        <name>Zn(2+)</name>
        <dbReference type="ChEBI" id="CHEBI:29105"/>
        <note>catalytic</note>
    </ligand>
</feature>
<feature type="site" description="Transition state stabilizer" evidence="9">
    <location>
        <position position="131"/>
    </location>
</feature>
<dbReference type="RefSeq" id="WP_340235855.1">
    <property type="nucleotide sequence ID" value="NZ_JBBEWC010000005.1"/>
</dbReference>
<keyword evidence="8" id="KW-0961">Cell wall biogenesis/degradation</keyword>
<comment type="function">
    <text evidence="9">Catalyzes hydrolysis of the D-alanyl-D-alanine dipeptide.</text>
</comment>
<evidence type="ECO:0000313" key="11">
    <source>
        <dbReference type="EMBL" id="MFD2521642.1"/>
    </source>
</evidence>
<keyword evidence="7 9" id="KW-0482">Metalloprotease</keyword>
<dbReference type="Pfam" id="PF01427">
    <property type="entry name" value="Peptidase_M15"/>
    <property type="match status" value="1"/>
</dbReference>
<keyword evidence="6 9" id="KW-0224">Dipeptidase</keyword>
<keyword evidence="12" id="KW-1185">Reference proteome</keyword>
<feature type="signal peptide" evidence="10">
    <location>
        <begin position="1"/>
        <end position="24"/>
    </location>
</feature>
<dbReference type="InterPro" id="IPR009045">
    <property type="entry name" value="Zn_M74/Hedgehog-like"/>
</dbReference>
<feature type="binding site" evidence="9">
    <location>
        <position position="239"/>
    </location>
    <ligand>
        <name>Zn(2+)</name>
        <dbReference type="ChEBI" id="CHEBI:29105"/>
        <note>catalytic</note>
    </ligand>
</feature>
<feature type="binding site" evidence="9">
    <location>
        <position position="171"/>
    </location>
    <ligand>
        <name>Zn(2+)</name>
        <dbReference type="ChEBI" id="CHEBI:29105"/>
        <note>catalytic</note>
    </ligand>
</feature>
<comment type="catalytic activity">
    <reaction evidence="1 9">
        <text>D-alanyl-D-alanine + H2O = 2 D-alanine</text>
        <dbReference type="Rhea" id="RHEA:20661"/>
        <dbReference type="ChEBI" id="CHEBI:15377"/>
        <dbReference type="ChEBI" id="CHEBI:57416"/>
        <dbReference type="ChEBI" id="CHEBI:57822"/>
        <dbReference type="EC" id="3.4.13.22"/>
    </reaction>
</comment>
<comment type="caution">
    <text evidence="11">The sequence shown here is derived from an EMBL/GenBank/DDBJ whole genome shotgun (WGS) entry which is preliminary data.</text>
</comment>
<dbReference type="PROSITE" id="PS51257">
    <property type="entry name" value="PROKAR_LIPOPROTEIN"/>
    <property type="match status" value="1"/>
</dbReference>
<dbReference type="EMBL" id="JBHULC010000011">
    <property type="protein sequence ID" value="MFD2521642.1"/>
    <property type="molecule type" value="Genomic_DNA"/>
</dbReference>
<reference evidence="12" key="1">
    <citation type="journal article" date="2019" name="Int. J. Syst. Evol. Microbiol.">
        <title>The Global Catalogue of Microorganisms (GCM) 10K type strain sequencing project: providing services to taxonomists for standard genome sequencing and annotation.</title>
        <authorList>
            <consortium name="The Broad Institute Genomics Platform"/>
            <consortium name="The Broad Institute Genome Sequencing Center for Infectious Disease"/>
            <person name="Wu L."/>
            <person name="Ma J."/>
        </authorList>
    </citation>
    <scope>NUCLEOTIDE SEQUENCE [LARGE SCALE GENOMIC DNA]</scope>
    <source>
        <strain evidence="12">KCTC 52344</strain>
    </source>
</reference>
<proteinExistence type="inferred from homology"/>
<keyword evidence="10" id="KW-0732">Signal</keyword>
<evidence type="ECO:0000256" key="9">
    <source>
        <dbReference type="HAMAP-Rule" id="MF_01924"/>
    </source>
</evidence>
<dbReference type="Gene3D" id="3.30.1380.10">
    <property type="match status" value="1"/>
</dbReference>
<evidence type="ECO:0000256" key="1">
    <source>
        <dbReference type="ARBA" id="ARBA00001362"/>
    </source>
</evidence>
<dbReference type="SUPFAM" id="SSF55166">
    <property type="entry name" value="Hedgehog/DD-peptidase"/>
    <property type="match status" value="1"/>
</dbReference>
<evidence type="ECO:0000256" key="2">
    <source>
        <dbReference type="ARBA" id="ARBA00022670"/>
    </source>
</evidence>
<evidence type="ECO:0000256" key="7">
    <source>
        <dbReference type="ARBA" id="ARBA00023049"/>
    </source>
</evidence>
<dbReference type="InterPro" id="IPR000755">
    <property type="entry name" value="A_A_dipeptidase"/>
</dbReference>
<sequence length="256" mass="29221">MAKLRLILGISFIMLMIMSCTSQTNTESADTIKVDTSQIQADTVAVIEEEVIPELEQRMIDQGLVNIQTIDSTIMVELKYSTTDNFVHTDVYGDLTRAYMQQKPAEMLAKASKFLQSQYPNYRLLVYDGARPLTVQHKFWALLDTIPPAKRADFVANPAEGSIHNFGSAVDLTVYDLDTQKPLDMGTKYDYFGDLAYPSLEDQMLREGKLTKQQIANRLVLRNAMQKAGYMRIESEWWHFNAISRARAKELYKIVE</sequence>
<protein>
    <recommendedName>
        <fullName evidence="9">D-alanyl-D-alanine dipeptidase</fullName>
        <shortName evidence="9">D-Ala-D-Ala dipeptidase</shortName>
        <ecNumber evidence="9">3.4.13.22</ecNumber>
    </recommendedName>
</protein>
<keyword evidence="2 9" id="KW-0645">Protease</keyword>
<evidence type="ECO:0000256" key="3">
    <source>
        <dbReference type="ARBA" id="ARBA00022723"/>
    </source>
</evidence>
<name>A0ABW5J8F6_9BACT</name>
<keyword evidence="4 9" id="KW-0378">Hydrolase</keyword>
<dbReference type="CDD" id="cd14840">
    <property type="entry name" value="D-Ala-D-Ala_dipeptidase_Aad"/>
    <property type="match status" value="1"/>
</dbReference>
<gene>
    <name evidence="11" type="ORF">ACFSR2_12165</name>
</gene>
<evidence type="ECO:0000256" key="10">
    <source>
        <dbReference type="SAM" id="SignalP"/>
    </source>
</evidence>
<comment type="cofactor">
    <cofactor evidence="9">
        <name>Zn(2+)</name>
        <dbReference type="ChEBI" id="CHEBI:29105"/>
    </cofactor>
    <text evidence="9">Binds 1 zinc ion per subunit.</text>
</comment>
<keyword evidence="5 9" id="KW-0862">Zinc</keyword>
<dbReference type="PANTHER" id="PTHR43126:SF2">
    <property type="entry name" value="D-ALANYL-D-ALANINE DIPEPTIDASE"/>
    <property type="match status" value="1"/>
</dbReference>
<evidence type="ECO:0000256" key="8">
    <source>
        <dbReference type="ARBA" id="ARBA00023316"/>
    </source>
</evidence>
<evidence type="ECO:0000313" key="12">
    <source>
        <dbReference type="Proteomes" id="UP001597510"/>
    </source>
</evidence>
<accession>A0ABW5J8F6</accession>
<evidence type="ECO:0000256" key="6">
    <source>
        <dbReference type="ARBA" id="ARBA00022997"/>
    </source>
</evidence>
<feature type="chain" id="PRO_5046047788" description="D-alanyl-D-alanine dipeptidase" evidence="10">
    <location>
        <begin position="25"/>
        <end position="256"/>
    </location>
</feature>
<dbReference type="HAMAP" id="MF_01924">
    <property type="entry name" value="A_A_dipeptidase"/>
    <property type="match status" value="1"/>
</dbReference>
<evidence type="ECO:0000256" key="4">
    <source>
        <dbReference type="ARBA" id="ARBA00022801"/>
    </source>
</evidence>
<comment type="similarity">
    <text evidence="9">Belongs to the peptidase M15D family.</text>
</comment>
<dbReference type="Proteomes" id="UP001597510">
    <property type="component" value="Unassembled WGS sequence"/>
</dbReference>
<feature type="active site" description="Proton donor/acceptor" evidence="9">
    <location>
        <position position="236"/>
    </location>
</feature>